<dbReference type="AlphaFoldDB" id="A0A1V6Q908"/>
<dbReference type="PANTHER" id="PTHR45763">
    <property type="entry name" value="HYDROLASE, ALPHA/BETA FOLD FAMILY PROTEIN, EXPRESSED-RELATED"/>
    <property type="match status" value="1"/>
</dbReference>
<evidence type="ECO:0000313" key="3">
    <source>
        <dbReference type="Proteomes" id="UP000191672"/>
    </source>
</evidence>
<sequence>MTFAYGTAALTTRFRLSQLGAEHPPRAIATSGISDDSRQSFFELLTLKAPIAHKTIRTPRLKSIHIQPTCRYINTNSRADQIMQLPDGRTLGYAEYGPETGYPLMYLHGYPQCRYEGSVMENTLHRHGIRMIAPDRPGFGLSTDKSNRRIMDWPADVQALAGHLGLPCFALMGGSGGGPYTLACAHALPHEMMSAVGILAGGGDWQAGADHMPWIYRISALAADYWPAGLQGSLGILVWMFRSGLNSRKGIQWLDGYLRKDKEKHSKTVEERRMEILRALFEPFKQGAGPAAYEAKLLSQDWGIAFGDITYNNLHIWHAGEDWNSPLPMTEFYVKQLTNNPSFKVYENDTHWTIHRHLDDILSELIPESSSTKA</sequence>
<dbReference type="Proteomes" id="UP000191672">
    <property type="component" value="Unassembled WGS sequence"/>
</dbReference>
<comment type="caution">
    <text evidence="2">The sequence shown here is derived from an EMBL/GenBank/DDBJ whole genome shotgun (WGS) entry which is preliminary data.</text>
</comment>
<dbReference type="InterPro" id="IPR029058">
    <property type="entry name" value="AB_hydrolase_fold"/>
</dbReference>
<protein>
    <recommendedName>
        <fullName evidence="1">AB hydrolase-1 domain-containing protein</fullName>
    </recommendedName>
</protein>
<reference evidence="3" key="1">
    <citation type="journal article" date="2017" name="Nat. Microbiol.">
        <title>Global analysis of biosynthetic gene clusters reveals vast potential of secondary metabolite production in Penicillium species.</title>
        <authorList>
            <person name="Nielsen J.C."/>
            <person name="Grijseels S."/>
            <person name="Prigent S."/>
            <person name="Ji B."/>
            <person name="Dainat J."/>
            <person name="Nielsen K.F."/>
            <person name="Frisvad J.C."/>
            <person name="Workman M."/>
            <person name="Nielsen J."/>
        </authorList>
    </citation>
    <scope>NUCLEOTIDE SEQUENCE [LARGE SCALE GENOMIC DNA]</scope>
    <source>
        <strain evidence="3">IBT 31811</strain>
    </source>
</reference>
<dbReference type="STRING" id="416450.A0A1V6Q908"/>
<name>A0A1V6Q908_9EURO</name>
<evidence type="ECO:0000313" key="2">
    <source>
        <dbReference type="EMBL" id="OQD85715.1"/>
    </source>
</evidence>
<dbReference type="GO" id="GO:0017000">
    <property type="term" value="P:antibiotic biosynthetic process"/>
    <property type="evidence" value="ECO:0007669"/>
    <property type="project" value="UniProtKB-ARBA"/>
</dbReference>
<dbReference type="Pfam" id="PF00561">
    <property type="entry name" value="Abhydrolase_1"/>
    <property type="match status" value="1"/>
</dbReference>
<dbReference type="GO" id="GO:0072330">
    <property type="term" value="P:monocarboxylic acid biosynthetic process"/>
    <property type="evidence" value="ECO:0007669"/>
    <property type="project" value="UniProtKB-ARBA"/>
</dbReference>
<dbReference type="SUPFAM" id="SSF53474">
    <property type="entry name" value="alpha/beta-Hydrolases"/>
    <property type="match status" value="1"/>
</dbReference>
<dbReference type="EMBL" id="MDYN01000009">
    <property type="protein sequence ID" value="OQD85715.1"/>
    <property type="molecule type" value="Genomic_DNA"/>
</dbReference>
<feature type="domain" description="AB hydrolase-1" evidence="1">
    <location>
        <begin position="102"/>
        <end position="200"/>
    </location>
</feature>
<organism evidence="2 3">
    <name type="scientific">Penicillium antarcticum</name>
    <dbReference type="NCBI Taxonomy" id="416450"/>
    <lineage>
        <taxon>Eukaryota</taxon>
        <taxon>Fungi</taxon>
        <taxon>Dikarya</taxon>
        <taxon>Ascomycota</taxon>
        <taxon>Pezizomycotina</taxon>
        <taxon>Eurotiomycetes</taxon>
        <taxon>Eurotiomycetidae</taxon>
        <taxon>Eurotiales</taxon>
        <taxon>Aspergillaceae</taxon>
        <taxon>Penicillium</taxon>
    </lineage>
</organism>
<evidence type="ECO:0000259" key="1">
    <source>
        <dbReference type="Pfam" id="PF00561"/>
    </source>
</evidence>
<keyword evidence="3" id="KW-1185">Reference proteome</keyword>
<dbReference type="InterPro" id="IPR000073">
    <property type="entry name" value="AB_hydrolase_1"/>
</dbReference>
<dbReference type="Gene3D" id="3.40.50.1820">
    <property type="entry name" value="alpha/beta hydrolase"/>
    <property type="match status" value="1"/>
</dbReference>
<gene>
    <name evidence="2" type="ORF">PENANT_c009G09425</name>
</gene>
<dbReference type="PANTHER" id="PTHR45763:SF46">
    <property type="entry name" value="AB HYDROLASE-1 DOMAIN-CONTAINING PROTEIN"/>
    <property type="match status" value="1"/>
</dbReference>
<accession>A0A1V6Q908</accession>
<proteinExistence type="predicted"/>